<dbReference type="Proteomes" id="UP000607796">
    <property type="component" value="Unassembled WGS sequence"/>
</dbReference>
<dbReference type="EMBL" id="JADFFK010000023">
    <property type="protein sequence ID" value="MBE9639895.1"/>
    <property type="molecule type" value="Genomic_DNA"/>
</dbReference>
<sequence>MTSEELAGVYRGYIACLNRQDWPRLGEFVAETVEYNGARIGLAGYRDMLERDFEAIPDLAFKIALLACDPPQIASRLDFDCTPVGTLFDLPVNGRRVRFAENVFYRVRDGRIAEVWSVIDKGAIAAQLRGAGDAPGGA</sequence>
<proteinExistence type="predicted"/>
<gene>
    <name evidence="1" type="ORF">IQ782_23865</name>
</gene>
<evidence type="ECO:0000313" key="2">
    <source>
        <dbReference type="Proteomes" id="UP000607796"/>
    </source>
</evidence>
<reference evidence="1 2" key="1">
    <citation type="journal article" date="2021" name="Int. J. Syst. Evol. Microbiol.">
        <title>Salipiger mangrovisoli sp. nov., isolated from mangrove soil and the proposal for the reclassification of Paraphaeobacter pallidus as Salipiger pallidus comb. nov.</title>
        <authorList>
            <person name="Du J."/>
            <person name="Liu Y."/>
            <person name="Pei T."/>
            <person name="Deng M.R."/>
            <person name="Zhu H."/>
        </authorList>
    </citation>
    <scope>NUCLEOTIDE SEQUENCE [LARGE SCALE GENOMIC DNA]</scope>
    <source>
        <strain evidence="1 2">6D45A</strain>
    </source>
</reference>
<accession>A0ABR9X8G2</accession>
<dbReference type="PANTHER" id="PTHR38436">
    <property type="entry name" value="POLYKETIDE CYCLASE SNOAL-LIKE DOMAIN"/>
    <property type="match status" value="1"/>
</dbReference>
<dbReference type="RefSeq" id="WP_194137171.1">
    <property type="nucleotide sequence ID" value="NZ_JADFFK010000023.1"/>
</dbReference>
<comment type="caution">
    <text evidence="1">The sequence shown here is derived from an EMBL/GenBank/DDBJ whole genome shotgun (WGS) entry which is preliminary data.</text>
</comment>
<dbReference type="InterPro" id="IPR009959">
    <property type="entry name" value="Cyclase_SnoaL-like"/>
</dbReference>
<keyword evidence="2" id="KW-1185">Reference proteome</keyword>
<dbReference type="SUPFAM" id="SSF54427">
    <property type="entry name" value="NTF2-like"/>
    <property type="match status" value="1"/>
</dbReference>
<dbReference type="PANTHER" id="PTHR38436:SF1">
    <property type="entry name" value="ESTER CYCLASE"/>
    <property type="match status" value="1"/>
</dbReference>
<protein>
    <submittedName>
        <fullName evidence="1">Ester cyclase</fullName>
    </submittedName>
</protein>
<evidence type="ECO:0000313" key="1">
    <source>
        <dbReference type="EMBL" id="MBE9639895.1"/>
    </source>
</evidence>
<name>A0ABR9X8G2_9RHOB</name>
<organism evidence="1 2">
    <name type="scientific">Salipiger mangrovisoli</name>
    <dbReference type="NCBI Taxonomy" id="2865933"/>
    <lineage>
        <taxon>Bacteria</taxon>
        <taxon>Pseudomonadati</taxon>
        <taxon>Pseudomonadota</taxon>
        <taxon>Alphaproteobacteria</taxon>
        <taxon>Rhodobacterales</taxon>
        <taxon>Roseobacteraceae</taxon>
        <taxon>Salipiger</taxon>
    </lineage>
</organism>
<dbReference type="InterPro" id="IPR032710">
    <property type="entry name" value="NTF2-like_dom_sf"/>
</dbReference>
<dbReference type="Gene3D" id="3.10.450.50">
    <property type="match status" value="1"/>
</dbReference>
<dbReference type="Pfam" id="PF07366">
    <property type="entry name" value="SnoaL"/>
    <property type="match status" value="1"/>
</dbReference>